<evidence type="ECO:0000256" key="2">
    <source>
        <dbReference type="HAMAP-Rule" id="MF_00634"/>
    </source>
</evidence>
<proteinExistence type="inferred from homology"/>
<evidence type="ECO:0000256" key="1">
    <source>
        <dbReference type="ARBA" id="ARBA00010364"/>
    </source>
</evidence>
<dbReference type="KEGG" id="tsy:THSYN_20595"/>
<dbReference type="HAMAP" id="MF_00634">
    <property type="entry name" value="UPF0235"/>
    <property type="match status" value="1"/>
</dbReference>
<dbReference type="GO" id="GO:0005737">
    <property type="term" value="C:cytoplasm"/>
    <property type="evidence" value="ECO:0007669"/>
    <property type="project" value="TreeGrafter"/>
</dbReference>
<protein>
    <recommendedName>
        <fullName evidence="2">UPF0235 protein THSYN_20595</fullName>
    </recommendedName>
</protein>
<accession>A0A2K8UC13</accession>
<reference evidence="3 4" key="1">
    <citation type="submission" date="2017-03" db="EMBL/GenBank/DDBJ databases">
        <title>Complete genome sequence of Candidatus 'Thiodictyon syntrophicum' sp. nov. strain Cad16T, a photolithoautotroph purple sulfur bacterium isolated from an alpine meromictic lake.</title>
        <authorList>
            <person name="Luedin S.M."/>
            <person name="Pothier J.F."/>
            <person name="Danza F."/>
            <person name="Storelli N."/>
            <person name="Wittwer M."/>
            <person name="Tonolla M."/>
        </authorList>
    </citation>
    <scope>NUCLEOTIDE SEQUENCE [LARGE SCALE GENOMIC DNA]</scope>
    <source>
        <strain evidence="3 4">Cad16T</strain>
    </source>
</reference>
<dbReference type="InterPro" id="IPR036591">
    <property type="entry name" value="YggU-like_sf"/>
</dbReference>
<keyword evidence="4" id="KW-1185">Reference proteome</keyword>
<organism evidence="3 4">
    <name type="scientific">Candidatus Thiodictyon syntrophicum</name>
    <dbReference type="NCBI Taxonomy" id="1166950"/>
    <lineage>
        <taxon>Bacteria</taxon>
        <taxon>Pseudomonadati</taxon>
        <taxon>Pseudomonadota</taxon>
        <taxon>Gammaproteobacteria</taxon>
        <taxon>Chromatiales</taxon>
        <taxon>Chromatiaceae</taxon>
        <taxon>Thiodictyon</taxon>
    </lineage>
</organism>
<dbReference type="Gene3D" id="3.30.1200.10">
    <property type="entry name" value="YggU-like"/>
    <property type="match status" value="1"/>
</dbReference>
<evidence type="ECO:0000313" key="4">
    <source>
        <dbReference type="Proteomes" id="UP000232638"/>
    </source>
</evidence>
<dbReference type="EMBL" id="CP020370">
    <property type="protein sequence ID" value="AUB83106.1"/>
    <property type="molecule type" value="Genomic_DNA"/>
</dbReference>
<dbReference type="RefSeq" id="WP_100920804.1">
    <property type="nucleotide sequence ID" value="NZ_CP020370.1"/>
</dbReference>
<dbReference type="InterPro" id="IPR003746">
    <property type="entry name" value="DUF167"/>
</dbReference>
<comment type="similarity">
    <text evidence="1 2">Belongs to the UPF0235 family.</text>
</comment>
<name>A0A2K8UC13_9GAMM</name>
<evidence type="ECO:0000313" key="3">
    <source>
        <dbReference type="EMBL" id="AUB83106.1"/>
    </source>
</evidence>
<dbReference type="PANTHER" id="PTHR13420:SF7">
    <property type="entry name" value="UPF0235 PROTEIN C15ORF40"/>
    <property type="match status" value="1"/>
</dbReference>
<dbReference type="SUPFAM" id="SSF69786">
    <property type="entry name" value="YggU-like"/>
    <property type="match status" value="1"/>
</dbReference>
<dbReference type="SMART" id="SM01152">
    <property type="entry name" value="DUF167"/>
    <property type="match status" value="1"/>
</dbReference>
<dbReference type="Pfam" id="PF02594">
    <property type="entry name" value="DUF167"/>
    <property type="match status" value="1"/>
</dbReference>
<gene>
    <name evidence="3" type="ORF">THSYN_20595</name>
</gene>
<dbReference type="PANTHER" id="PTHR13420">
    <property type="entry name" value="UPF0235 PROTEIN C15ORF40"/>
    <property type="match status" value="1"/>
</dbReference>
<sequence length="95" mass="10823">MWYRWCGDDLEVTLRVQPRATQDAFVEDQGDSYRVRLQAPPVDGKANEALRRFLGRAFGVPQSQVAFLSGEQSRRKRLVIRSPRRFPVPIAPPAA</sequence>
<dbReference type="OrthoDB" id="9800587at2"/>
<dbReference type="NCBIfam" id="TIGR00251">
    <property type="entry name" value="DUF167 family protein"/>
    <property type="match status" value="1"/>
</dbReference>
<dbReference type="Proteomes" id="UP000232638">
    <property type="component" value="Chromosome"/>
</dbReference>
<dbReference type="AlphaFoldDB" id="A0A2K8UC13"/>